<dbReference type="GeneID" id="68355465"/>
<protein>
    <submittedName>
        <fullName evidence="1">Uncharacterized protein</fullName>
    </submittedName>
</protein>
<dbReference type="RefSeq" id="XP_044719747.1">
    <property type="nucleotide sequence ID" value="XM_044864807.1"/>
</dbReference>
<organism evidence="1 2">
    <name type="scientific">Hirsutella rhossiliensis</name>
    <dbReference type="NCBI Taxonomy" id="111463"/>
    <lineage>
        <taxon>Eukaryota</taxon>
        <taxon>Fungi</taxon>
        <taxon>Dikarya</taxon>
        <taxon>Ascomycota</taxon>
        <taxon>Pezizomycotina</taxon>
        <taxon>Sordariomycetes</taxon>
        <taxon>Hypocreomycetidae</taxon>
        <taxon>Hypocreales</taxon>
        <taxon>Ophiocordycipitaceae</taxon>
        <taxon>Hirsutella</taxon>
    </lineage>
</organism>
<evidence type="ECO:0000313" key="1">
    <source>
        <dbReference type="EMBL" id="KAH0962234.1"/>
    </source>
</evidence>
<evidence type="ECO:0000313" key="2">
    <source>
        <dbReference type="Proteomes" id="UP000824596"/>
    </source>
</evidence>
<comment type="caution">
    <text evidence="1">The sequence shown here is derived from an EMBL/GenBank/DDBJ whole genome shotgun (WGS) entry which is preliminary data.</text>
</comment>
<dbReference type="OrthoDB" id="4951635at2759"/>
<gene>
    <name evidence="1" type="ORF">HRG_06336</name>
</gene>
<dbReference type="EMBL" id="JAIZPD010000006">
    <property type="protein sequence ID" value="KAH0962234.1"/>
    <property type="molecule type" value="Genomic_DNA"/>
</dbReference>
<dbReference type="AlphaFoldDB" id="A0A9P8MXJ5"/>
<proteinExistence type="predicted"/>
<sequence>MLLTKGIELRDGDEDQRRVRRRSSFRKMTALPRRAVASLTLWRARDGGAAVDELDKEDEDDCRTLLNDRPVRFPRHVASLFFRQGGARRLQEEDESLL</sequence>
<name>A0A9P8MXJ5_9HYPO</name>
<keyword evidence="2" id="KW-1185">Reference proteome</keyword>
<reference evidence="1" key="1">
    <citation type="submission" date="2021-09" db="EMBL/GenBank/DDBJ databases">
        <title>A high-quality genome of the endoparasitic fungus Hirsutella rhossiliensis with a comparison of Hirsutella genomes reveals transposable elements contributing to genome size variation.</title>
        <authorList>
            <person name="Lin R."/>
            <person name="Jiao Y."/>
            <person name="Sun X."/>
            <person name="Ling J."/>
            <person name="Xie B."/>
            <person name="Cheng X."/>
        </authorList>
    </citation>
    <scope>NUCLEOTIDE SEQUENCE</scope>
    <source>
        <strain evidence="1">HR02</strain>
    </source>
</reference>
<accession>A0A9P8MXJ5</accession>
<dbReference type="Proteomes" id="UP000824596">
    <property type="component" value="Unassembled WGS sequence"/>
</dbReference>